<feature type="transmembrane region" description="Helical" evidence="5">
    <location>
        <begin position="47"/>
        <end position="68"/>
    </location>
</feature>
<keyword evidence="7" id="KW-1185">Reference proteome</keyword>
<evidence type="ECO:0000256" key="3">
    <source>
        <dbReference type="ARBA" id="ARBA00022989"/>
    </source>
</evidence>
<evidence type="ECO:0000256" key="4">
    <source>
        <dbReference type="ARBA" id="ARBA00023136"/>
    </source>
</evidence>
<dbReference type="GO" id="GO:0016020">
    <property type="term" value="C:membrane"/>
    <property type="evidence" value="ECO:0007669"/>
    <property type="project" value="UniProtKB-SubCell"/>
</dbReference>
<gene>
    <name evidence="6" type="ORF">NE237_030977</name>
</gene>
<comment type="caution">
    <text evidence="6">The sequence shown here is derived from an EMBL/GenBank/DDBJ whole genome shotgun (WGS) entry which is preliminary data.</text>
</comment>
<protein>
    <submittedName>
        <fullName evidence="6">Uncharacterized protein</fullName>
    </submittedName>
</protein>
<evidence type="ECO:0000313" key="6">
    <source>
        <dbReference type="EMBL" id="KAJ4954145.1"/>
    </source>
</evidence>
<dbReference type="OrthoDB" id="914151at2759"/>
<evidence type="ECO:0000256" key="2">
    <source>
        <dbReference type="ARBA" id="ARBA00022692"/>
    </source>
</evidence>
<reference evidence="6" key="1">
    <citation type="journal article" date="2023" name="Plant J.">
        <title>The genome of the king protea, Protea cynaroides.</title>
        <authorList>
            <person name="Chang J."/>
            <person name="Duong T.A."/>
            <person name="Schoeman C."/>
            <person name="Ma X."/>
            <person name="Roodt D."/>
            <person name="Barker N."/>
            <person name="Li Z."/>
            <person name="Van de Peer Y."/>
            <person name="Mizrachi E."/>
        </authorList>
    </citation>
    <scope>NUCLEOTIDE SEQUENCE</scope>
    <source>
        <tissue evidence="6">Young leaves</tissue>
    </source>
</reference>
<dbReference type="InterPro" id="IPR023271">
    <property type="entry name" value="Aquaporin-like"/>
</dbReference>
<dbReference type="Proteomes" id="UP001141806">
    <property type="component" value="Unassembled WGS sequence"/>
</dbReference>
<dbReference type="EMBL" id="JAMYWD010000012">
    <property type="protein sequence ID" value="KAJ4954145.1"/>
    <property type="molecule type" value="Genomic_DNA"/>
</dbReference>
<keyword evidence="4 5" id="KW-0472">Membrane</keyword>
<dbReference type="InterPro" id="IPR000425">
    <property type="entry name" value="MIP"/>
</dbReference>
<evidence type="ECO:0000256" key="5">
    <source>
        <dbReference type="SAM" id="Phobius"/>
    </source>
</evidence>
<evidence type="ECO:0000313" key="7">
    <source>
        <dbReference type="Proteomes" id="UP001141806"/>
    </source>
</evidence>
<sequence length="192" mass="22247">MCLVVVGLWFLWRRRKKRRKKKIFVKVAETNTVSVTCGELVDDQISFILSFLYSVAQLLVAVVASVLLRLRTDGMRSVEFSMAYGVGKLNAFILEEVMTFWMRHVDLETEGNPRPIFLSASLSSEEAEQYVQLLKEYLDIFAWSYVEITGLDPEIVVHRQHIKPDAKPFKQAQRRFHPLLMDGPDRTSSHRQ</sequence>
<keyword evidence="3 5" id="KW-1133">Transmembrane helix</keyword>
<comment type="subcellular location">
    <subcellularLocation>
        <location evidence="1">Membrane</location>
        <topology evidence="1">Multi-pass membrane protein</topology>
    </subcellularLocation>
</comment>
<dbReference type="SUPFAM" id="SSF81338">
    <property type="entry name" value="Aquaporin-like"/>
    <property type="match status" value="1"/>
</dbReference>
<dbReference type="Gene3D" id="1.20.1080.10">
    <property type="entry name" value="Glycerol uptake facilitator protein"/>
    <property type="match status" value="1"/>
</dbReference>
<keyword evidence="2 5" id="KW-0812">Transmembrane</keyword>
<dbReference type="Pfam" id="PF00230">
    <property type="entry name" value="MIP"/>
    <property type="match status" value="1"/>
</dbReference>
<proteinExistence type="predicted"/>
<evidence type="ECO:0000256" key="1">
    <source>
        <dbReference type="ARBA" id="ARBA00004141"/>
    </source>
</evidence>
<name>A0A9Q0GX75_9MAGN</name>
<accession>A0A9Q0GX75</accession>
<dbReference type="GO" id="GO:0015267">
    <property type="term" value="F:channel activity"/>
    <property type="evidence" value="ECO:0007669"/>
    <property type="project" value="InterPro"/>
</dbReference>
<dbReference type="AlphaFoldDB" id="A0A9Q0GX75"/>
<organism evidence="6 7">
    <name type="scientific">Protea cynaroides</name>
    <dbReference type="NCBI Taxonomy" id="273540"/>
    <lineage>
        <taxon>Eukaryota</taxon>
        <taxon>Viridiplantae</taxon>
        <taxon>Streptophyta</taxon>
        <taxon>Embryophyta</taxon>
        <taxon>Tracheophyta</taxon>
        <taxon>Spermatophyta</taxon>
        <taxon>Magnoliopsida</taxon>
        <taxon>Proteales</taxon>
        <taxon>Proteaceae</taxon>
        <taxon>Protea</taxon>
    </lineage>
</organism>